<dbReference type="eggNOG" id="ENOG5031ZR1">
    <property type="taxonomic scope" value="Bacteria"/>
</dbReference>
<keyword evidence="1" id="KW-0472">Membrane</keyword>
<organism evidence="2 3">
    <name type="scientific">Vibrio navarrensis</name>
    <dbReference type="NCBI Taxonomy" id="29495"/>
    <lineage>
        <taxon>Bacteria</taxon>
        <taxon>Pseudomonadati</taxon>
        <taxon>Pseudomonadota</taxon>
        <taxon>Gammaproteobacteria</taxon>
        <taxon>Vibrionales</taxon>
        <taxon>Vibrionaceae</taxon>
        <taxon>Vibrio</taxon>
    </lineage>
</organism>
<comment type="caution">
    <text evidence="2">The sequence shown here is derived from an EMBL/GenBank/DDBJ whole genome shotgun (WGS) entry which is preliminary data.</text>
</comment>
<name>A0A099LUT6_9VIBR</name>
<evidence type="ECO:0000313" key="3">
    <source>
        <dbReference type="Proteomes" id="UP000029994"/>
    </source>
</evidence>
<reference evidence="2 3" key="1">
    <citation type="submission" date="2014-04" db="EMBL/GenBank/DDBJ databases">
        <title>Genome sequencing of Vibrio navarrensis strains.</title>
        <authorList>
            <person name="Gladney L.M."/>
            <person name="Katz L.S."/>
            <person name="Marino-Ramirez L."/>
            <person name="Jordan I.K."/>
        </authorList>
    </citation>
    <scope>NUCLEOTIDE SEQUENCE [LARGE SCALE GENOMIC DNA]</scope>
    <source>
        <strain evidence="2 3">ATCC 51183</strain>
    </source>
</reference>
<evidence type="ECO:0000256" key="1">
    <source>
        <dbReference type="SAM" id="Phobius"/>
    </source>
</evidence>
<dbReference type="AlphaFoldDB" id="A0A099LUT6"/>
<keyword evidence="1" id="KW-1133">Transmembrane helix</keyword>
<sequence length="71" mass="8037">MIGAKYAVFSVKHPWVHRLNLLVVLLISLVSGYQLLVHEQLIYSVGALITLLSIIVFASASEFKRKYVHIE</sequence>
<gene>
    <name evidence="2" type="ORF">EA26_12020</name>
</gene>
<accession>A0A099LUT6</accession>
<protein>
    <submittedName>
        <fullName evidence="2">Membrane protein</fullName>
    </submittedName>
</protein>
<keyword evidence="3" id="KW-1185">Reference proteome</keyword>
<keyword evidence="1" id="KW-0812">Transmembrane</keyword>
<feature type="transmembrane region" description="Helical" evidence="1">
    <location>
        <begin position="42"/>
        <end position="60"/>
    </location>
</feature>
<evidence type="ECO:0000313" key="2">
    <source>
        <dbReference type="EMBL" id="KGK11998.1"/>
    </source>
</evidence>
<feature type="transmembrane region" description="Helical" evidence="1">
    <location>
        <begin position="19"/>
        <end position="36"/>
    </location>
</feature>
<dbReference type="Proteomes" id="UP000029994">
    <property type="component" value="Unassembled WGS sequence"/>
</dbReference>
<dbReference type="EMBL" id="JMCG01000001">
    <property type="protein sequence ID" value="KGK11998.1"/>
    <property type="molecule type" value="Genomic_DNA"/>
</dbReference>
<proteinExistence type="predicted"/>